<evidence type="ECO:0000313" key="1">
    <source>
        <dbReference type="EMBL" id="GAA3840288.1"/>
    </source>
</evidence>
<dbReference type="EMBL" id="BAABDE010000038">
    <property type="protein sequence ID" value="GAA3840288.1"/>
    <property type="molecule type" value="Genomic_DNA"/>
</dbReference>
<comment type="caution">
    <text evidence="1">The sequence shown here is derived from an EMBL/GenBank/DDBJ whole genome shotgun (WGS) entry which is preliminary data.</text>
</comment>
<protein>
    <submittedName>
        <fullName evidence="1">Uncharacterized protein</fullName>
    </submittedName>
</protein>
<sequence length="102" mass="10857">MSATGCGVHSANVVDRDGSGVTPANTLISIDWSRVLDDVSTAHVVINPDGDCCAQLGNVRAWRHKLVLARDGATVWEGPIMTKPVLTDSAIEAIKRRLPGRP</sequence>
<dbReference type="RefSeq" id="WP_275780020.1">
    <property type="nucleotide sequence ID" value="NZ_BAABDE010000038.1"/>
</dbReference>
<organism evidence="1 2">
    <name type="scientific">Streptomyces coacervatus</name>
    <dbReference type="NCBI Taxonomy" id="647381"/>
    <lineage>
        <taxon>Bacteria</taxon>
        <taxon>Bacillati</taxon>
        <taxon>Actinomycetota</taxon>
        <taxon>Actinomycetes</taxon>
        <taxon>Kitasatosporales</taxon>
        <taxon>Streptomycetaceae</taxon>
        <taxon>Streptomyces</taxon>
    </lineage>
</organism>
<keyword evidence="2" id="KW-1185">Reference proteome</keyword>
<accession>A0ABP7JBN1</accession>
<reference evidence="2" key="1">
    <citation type="journal article" date="2019" name="Int. J. Syst. Evol. Microbiol.">
        <title>The Global Catalogue of Microorganisms (GCM) 10K type strain sequencing project: providing services to taxonomists for standard genome sequencing and annotation.</title>
        <authorList>
            <consortium name="The Broad Institute Genomics Platform"/>
            <consortium name="The Broad Institute Genome Sequencing Center for Infectious Disease"/>
            <person name="Wu L."/>
            <person name="Ma J."/>
        </authorList>
    </citation>
    <scope>NUCLEOTIDE SEQUENCE [LARGE SCALE GENOMIC DNA]</scope>
    <source>
        <strain evidence="2">JCM 17138</strain>
    </source>
</reference>
<gene>
    <name evidence="1" type="ORF">GCM10022403_085670</name>
</gene>
<evidence type="ECO:0000313" key="2">
    <source>
        <dbReference type="Proteomes" id="UP001501009"/>
    </source>
</evidence>
<proteinExistence type="predicted"/>
<name>A0ABP7JBN1_9ACTN</name>
<dbReference type="Proteomes" id="UP001501009">
    <property type="component" value="Unassembled WGS sequence"/>
</dbReference>